<dbReference type="GO" id="GO:0005737">
    <property type="term" value="C:cytoplasm"/>
    <property type="evidence" value="ECO:0007669"/>
    <property type="project" value="TreeGrafter"/>
</dbReference>
<gene>
    <name evidence="2" type="ORF">POM88_009043</name>
</gene>
<dbReference type="EMBL" id="JAUIZM010000002">
    <property type="protein sequence ID" value="KAK1399180.1"/>
    <property type="molecule type" value="Genomic_DNA"/>
</dbReference>
<feature type="domain" description="25S rRNA (uridine-N(3))-methyltransferase BMT5-like" evidence="1">
    <location>
        <begin position="2"/>
        <end position="136"/>
    </location>
</feature>
<dbReference type="AlphaFoldDB" id="A0AAD8N289"/>
<dbReference type="PANTHER" id="PTHR11538:SF89">
    <property type="entry name" value="PROTEIN, PUTATIVE (DUF2431)-RELATED"/>
    <property type="match status" value="1"/>
</dbReference>
<dbReference type="SUPFAM" id="SSF53335">
    <property type="entry name" value="S-adenosyl-L-methionine-dependent methyltransferases"/>
    <property type="match status" value="1"/>
</dbReference>
<evidence type="ECO:0000313" key="2">
    <source>
        <dbReference type="EMBL" id="KAK1399180.1"/>
    </source>
</evidence>
<sequence>MSLARAFGTALNITATSLDSQATLVNNYTEAEANLKELKDLCCTILHKVDRIVFNFPHAGFIFRENTDYMIELHKKLVRGFLRNARDMLKTNGEIHKRAYPFSKWNIEELGSENGLRLVGETEFYRWQYRGYMNKRGSGAKCNETFPVGLASTFKFADVSAV</sequence>
<comment type="caution">
    <text evidence="2">The sequence shown here is derived from an EMBL/GenBank/DDBJ whole genome shotgun (WGS) entry which is preliminary data.</text>
</comment>
<reference evidence="2" key="2">
    <citation type="submission" date="2023-05" db="EMBL/GenBank/DDBJ databases">
        <authorList>
            <person name="Schelkunov M.I."/>
        </authorList>
    </citation>
    <scope>NUCLEOTIDE SEQUENCE</scope>
    <source>
        <strain evidence="2">Hsosn_3</strain>
        <tissue evidence="2">Leaf</tissue>
    </source>
</reference>
<organism evidence="2 3">
    <name type="scientific">Heracleum sosnowskyi</name>
    <dbReference type="NCBI Taxonomy" id="360622"/>
    <lineage>
        <taxon>Eukaryota</taxon>
        <taxon>Viridiplantae</taxon>
        <taxon>Streptophyta</taxon>
        <taxon>Embryophyta</taxon>
        <taxon>Tracheophyta</taxon>
        <taxon>Spermatophyta</taxon>
        <taxon>Magnoliopsida</taxon>
        <taxon>eudicotyledons</taxon>
        <taxon>Gunneridae</taxon>
        <taxon>Pentapetalae</taxon>
        <taxon>asterids</taxon>
        <taxon>campanulids</taxon>
        <taxon>Apiales</taxon>
        <taxon>Apiaceae</taxon>
        <taxon>Apioideae</taxon>
        <taxon>apioid superclade</taxon>
        <taxon>Tordylieae</taxon>
        <taxon>Tordyliinae</taxon>
        <taxon>Heracleum</taxon>
    </lineage>
</organism>
<evidence type="ECO:0000313" key="3">
    <source>
        <dbReference type="Proteomes" id="UP001237642"/>
    </source>
</evidence>
<dbReference type="GO" id="GO:0070475">
    <property type="term" value="P:rRNA base methylation"/>
    <property type="evidence" value="ECO:0007669"/>
    <property type="project" value="InterPro"/>
</dbReference>
<proteinExistence type="predicted"/>
<evidence type="ECO:0000259" key="1">
    <source>
        <dbReference type="Pfam" id="PF10354"/>
    </source>
</evidence>
<accession>A0AAD8N289</accession>
<protein>
    <submittedName>
        <fullName evidence="2">Ferredoxin-fold anticodon-binding domain protein</fullName>
    </submittedName>
</protein>
<reference evidence="2" key="1">
    <citation type="submission" date="2023-02" db="EMBL/GenBank/DDBJ databases">
        <title>Genome of toxic invasive species Heracleum sosnowskyi carries increased number of genes despite the absence of recent whole-genome duplications.</title>
        <authorList>
            <person name="Schelkunov M."/>
            <person name="Shtratnikova V."/>
            <person name="Makarenko M."/>
            <person name="Klepikova A."/>
            <person name="Omelchenko D."/>
            <person name="Novikova G."/>
            <person name="Obukhova E."/>
            <person name="Bogdanov V."/>
            <person name="Penin A."/>
            <person name="Logacheva M."/>
        </authorList>
    </citation>
    <scope>NUCLEOTIDE SEQUENCE</scope>
    <source>
        <strain evidence="2">Hsosn_3</strain>
        <tissue evidence="2">Leaf</tissue>
    </source>
</reference>
<dbReference type="Pfam" id="PF10354">
    <property type="entry name" value="BMT5-like"/>
    <property type="match status" value="1"/>
</dbReference>
<name>A0AAD8N289_9APIA</name>
<dbReference type="InterPro" id="IPR019446">
    <property type="entry name" value="BMT5-like"/>
</dbReference>
<dbReference type="PANTHER" id="PTHR11538">
    <property type="entry name" value="PHENYLALANYL-TRNA SYNTHETASE"/>
    <property type="match status" value="1"/>
</dbReference>
<dbReference type="GO" id="GO:0070042">
    <property type="term" value="F:rRNA (uridine-N3-)-methyltransferase activity"/>
    <property type="evidence" value="ECO:0007669"/>
    <property type="project" value="InterPro"/>
</dbReference>
<keyword evidence="3" id="KW-1185">Reference proteome</keyword>
<dbReference type="InterPro" id="IPR029063">
    <property type="entry name" value="SAM-dependent_MTases_sf"/>
</dbReference>
<dbReference type="Proteomes" id="UP001237642">
    <property type="component" value="Unassembled WGS sequence"/>
</dbReference>